<dbReference type="Proteomes" id="UP000600026">
    <property type="component" value="Unassembled WGS sequence"/>
</dbReference>
<reference evidence="3" key="1">
    <citation type="submission" date="2020-09" db="EMBL/GenBank/DDBJ databases">
        <title>Whole genome shotgun sequence of Streptomyces xanthophaeus NBRC 12829.</title>
        <authorList>
            <person name="Komaki H."/>
            <person name="Tamura T."/>
        </authorList>
    </citation>
    <scope>NUCLEOTIDE SEQUENCE</scope>
    <source>
        <strain evidence="3">NBRC 12829</strain>
    </source>
</reference>
<feature type="domain" description="Zinc finger CGNR" evidence="2">
    <location>
        <begin position="154"/>
        <end position="191"/>
    </location>
</feature>
<proteinExistence type="predicted"/>
<dbReference type="PANTHER" id="PTHR35525:SF3">
    <property type="entry name" value="BLL6575 PROTEIN"/>
    <property type="match status" value="1"/>
</dbReference>
<dbReference type="SUPFAM" id="SSF160904">
    <property type="entry name" value="Jann2411-like"/>
    <property type="match status" value="1"/>
</dbReference>
<dbReference type="InterPro" id="IPR010852">
    <property type="entry name" value="ABATE"/>
</dbReference>
<dbReference type="Pfam" id="PF07336">
    <property type="entry name" value="ABATE"/>
    <property type="match status" value="1"/>
</dbReference>
<evidence type="ECO:0000313" key="4">
    <source>
        <dbReference type="Proteomes" id="UP000600026"/>
    </source>
</evidence>
<gene>
    <name evidence="3" type="ORF">Sxan_15410</name>
</gene>
<dbReference type="Gene3D" id="1.10.3300.10">
    <property type="entry name" value="Jann2411-like domain"/>
    <property type="match status" value="1"/>
</dbReference>
<evidence type="ECO:0000259" key="2">
    <source>
        <dbReference type="Pfam" id="PF11706"/>
    </source>
</evidence>
<evidence type="ECO:0000256" key="1">
    <source>
        <dbReference type="SAM" id="MobiDB-lite"/>
    </source>
</evidence>
<dbReference type="OrthoDB" id="3211108at2"/>
<comment type="caution">
    <text evidence="3">The sequence shown here is derived from an EMBL/GenBank/DDBJ whole genome shotgun (WGS) entry which is preliminary data.</text>
</comment>
<dbReference type="PANTHER" id="PTHR35525">
    <property type="entry name" value="BLL6575 PROTEIN"/>
    <property type="match status" value="1"/>
</dbReference>
<organism evidence="3 4">
    <name type="scientific">Streptomyces xanthophaeus</name>
    <dbReference type="NCBI Taxonomy" id="67385"/>
    <lineage>
        <taxon>Bacteria</taxon>
        <taxon>Bacillati</taxon>
        <taxon>Actinomycetota</taxon>
        <taxon>Actinomycetes</taxon>
        <taxon>Kitasatosporales</taxon>
        <taxon>Streptomycetaceae</taxon>
        <taxon>Streptomyces</taxon>
    </lineage>
</organism>
<keyword evidence="4" id="KW-1185">Reference proteome</keyword>
<dbReference type="AlphaFoldDB" id="A0A919GTK4"/>
<protein>
    <recommendedName>
        <fullName evidence="2">Zinc finger CGNR domain-containing protein</fullName>
    </recommendedName>
</protein>
<dbReference type="InterPro" id="IPR023286">
    <property type="entry name" value="ABATE_dom_sf"/>
</dbReference>
<dbReference type="Pfam" id="PF11706">
    <property type="entry name" value="zf-CGNR"/>
    <property type="match status" value="1"/>
</dbReference>
<sequence>MDAAEQVPSVQGSAPGEAGHDSLALVNTEFELPGGPYDGLPDAAAAREWLRGRGLLPARGAGIDAEELRRLRLLREAFREVFSAHIAGGRPAPEALERFNGALAAAPGVRELAWSGAGPALTVRQRAGARIDVALTLLAEDACELLTGPAAAKLSACGARGCTRLFIRAHAARRWCSDRCGNRVRAARHYADHGRVAGRTPKRA</sequence>
<name>A0A919GTK4_9ACTN</name>
<dbReference type="EMBL" id="BNEE01000004">
    <property type="protein sequence ID" value="GHI84177.1"/>
    <property type="molecule type" value="Genomic_DNA"/>
</dbReference>
<dbReference type="InterPro" id="IPR021005">
    <property type="entry name" value="Znf_CGNR"/>
</dbReference>
<dbReference type="RefSeq" id="WP_031157285.1">
    <property type="nucleotide sequence ID" value="NZ_BNEE01000004.1"/>
</dbReference>
<evidence type="ECO:0000313" key="3">
    <source>
        <dbReference type="EMBL" id="GHI84177.1"/>
    </source>
</evidence>
<feature type="region of interest" description="Disordered" evidence="1">
    <location>
        <begin position="1"/>
        <end position="20"/>
    </location>
</feature>
<accession>A0A919GTK4</accession>